<feature type="domain" description="Lipoyl-binding" evidence="3">
    <location>
        <begin position="138"/>
        <end position="214"/>
    </location>
</feature>
<dbReference type="Gene3D" id="2.40.50.100">
    <property type="match status" value="2"/>
</dbReference>
<dbReference type="SUPFAM" id="SSF51230">
    <property type="entry name" value="Single hybrid motif"/>
    <property type="match status" value="2"/>
</dbReference>
<feature type="region of interest" description="Disordered" evidence="2">
    <location>
        <begin position="97"/>
        <end position="118"/>
    </location>
</feature>
<dbReference type="InterPro" id="IPR045257">
    <property type="entry name" value="E2/Pdx1"/>
</dbReference>
<evidence type="ECO:0000256" key="2">
    <source>
        <dbReference type="SAM" id="MobiDB-lite"/>
    </source>
</evidence>
<proteinExistence type="predicted"/>
<dbReference type="GO" id="GO:0006086">
    <property type="term" value="P:pyruvate decarboxylation to acetyl-CoA"/>
    <property type="evidence" value="ECO:0007669"/>
    <property type="project" value="InterPro"/>
</dbReference>
<dbReference type="InterPro" id="IPR000089">
    <property type="entry name" value="Biotin_lipoyl"/>
</dbReference>
<evidence type="ECO:0000256" key="1">
    <source>
        <dbReference type="ARBA" id="ARBA00022823"/>
    </source>
</evidence>
<keyword evidence="1" id="KW-0450">Lipoyl</keyword>
<accession>A0A836GVZ7</accession>
<protein>
    <recommendedName>
        <fullName evidence="3">Lipoyl-binding domain-containing protein</fullName>
    </recommendedName>
</protein>
<dbReference type="RefSeq" id="XP_067693291.1">
    <property type="nucleotide sequence ID" value="XM_067837870.1"/>
</dbReference>
<reference evidence="4 5" key="1">
    <citation type="submission" date="2021-02" db="EMBL/GenBank/DDBJ databases">
        <title>Leishmania (Mundinia) enrietti genome sequencing and assembly.</title>
        <authorList>
            <person name="Almutairi H."/>
            <person name="Gatherer D."/>
        </authorList>
    </citation>
    <scope>NUCLEOTIDE SEQUENCE [LARGE SCALE GENOMIC DNA]</scope>
    <source>
        <strain evidence="4">CUR178</strain>
    </source>
</reference>
<dbReference type="GeneID" id="94173380"/>
<dbReference type="Pfam" id="PF00364">
    <property type="entry name" value="Biotin_lipoyl"/>
    <property type="match status" value="2"/>
</dbReference>
<dbReference type="Proteomes" id="UP000674179">
    <property type="component" value="Chromosome 21"/>
</dbReference>
<dbReference type="CDD" id="cd06849">
    <property type="entry name" value="lipoyl_domain"/>
    <property type="match status" value="2"/>
</dbReference>
<dbReference type="FunFam" id="2.40.50.100:FF:000010">
    <property type="entry name" value="Acetyltransferase component of pyruvate dehydrogenase complex"/>
    <property type="match status" value="2"/>
</dbReference>
<feature type="region of interest" description="Disordered" evidence="2">
    <location>
        <begin position="322"/>
        <end position="344"/>
    </location>
</feature>
<dbReference type="EMBL" id="JAFHKP010000021">
    <property type="protein sequence ID" value="KAG5480144.1"/>
    <property type="molecule type" value="Genomic_DNA"/>
</dbReference>
<dbReference type="KEGG" id="lenr:94173380"/>
<dbReference type="PROSITE" id="PS50968">
    <property type="entry name" value="BIOTINYL_LIPOYL"/>
    <property type="match status" value="2"/>
</dbReference>
<dbReference type="OrthoDB" id="537444at2759"/>
<evidence type="ECO:0000259" key="3">
    <source>
        <dbReference type="PROSITE" id="PS50968"/>
    </source>
</evidence>
<evidence type="ECO:0000313" key="4">
    <source>
        <dbReference type="EMBL" id="KAG5480144.1"/>
    </source>
</evidence>
<comment type="caution">
    <text evidence="4">The sequence shown here is derived from an EMBL/GenBank/DDBJ whole genome shotgun (WGS) entry which is preliminary data.</text>
</comment>
<gene>
    <name evidence="4" type="ORF">CUR178_06197</name>
</gene>
<sequence length="399" mass="41041">MMRRALLRLVNFEPVFMPALSPSMEMGTVVEWKKKVGDLVKENEVFCTIQTDKAVVDYTNTFEHGYLAKIYCDNGQSAPVAKTIAVMVSDAADVSKADEFTPEGEEPAGATAGETAPPLAAASTAGGTFCEAPAGVSCEPVFMPALSPSMEMGTVVEWKKKVGDLVKENEVFCTIQTDKAVVDYTNTFEHGYLAKIYCDNGQSAPVAKTIAVMVSDAADVEKVANYYPEDAVGGTPAAAGASAAPPAASAAAASAAAVPASPASPAASANHYGGSIDAAVAASGPSVSRIAAGLELSALAGIAPSGKGGRFLKSDFAGQPGFDYNDSAPERATQHKAAPARDGSKAAAKSAFTAAVSGDIYNIVLKAAPVYKSVSDTPLLSKLLWSMNVPKPKAKKATK</sequence>
<dbReference type="InterPro" id="IPR011053">
    <property type="entry name" value="Single_hybrid_motif"/>
</dbReference>
<evidence type="ECO:0000313" key="5">
    <source>
        <dbReference type="Proteomes" id="UP000674179"/>
    </source>
</evidence>
<name>A0A836GVZ7_LEIEN</name>
<feature type="compositionally biased region" description="Low complexity" evidence="2">
    <location>
        <begin position="107"/>
        <end position="118"/>
    </location>
</feature>
<dbReference type="GO" id="GO:0004742">
    <property type="term" value="F:dihydrolipoyllysine-residue acetyltransferase activity"/>
    <property type="evidence" value="ECO:0007669"/>
    <property type="project" value="TreeGrafter"/>
</dbReference>
<feature type="domain" description="Lipoyl-binding" evidence="3">
    <location>
        <begin position="12"/>
        <end position="88"/>
    </location>
</feature>
<dbReference type="AlphaFoldDB" id="A0A836GVZ7"/>
<dbReference type="GO" id="GO:0045254">
    <property type="term" value="C:pyruvate dehydrogenase complex"/>
    <property type="evidence" value="ECO:0007669"/>
    <property type="project" value="InterPro"/>
</dbReference>
<organism evidence="4 5">
    <name type="scientific">Leishmania enriettii</name>
    <dbReference type="NCBI Taxonomy" id="5663"/>
    <lineage>
        <taxon>Eukaryota</taxon>
        <taxon>Discoba</taxon>
        <taxon>Euglenozoa</taxon>
        <taxon>Kinetoplastea</taxon>
        <taxon>Metakinetoplastina</taxon>
        <taxon>Trypanosomatida</taxon>
        <taxon>Trypanosomatidae</taxon>
        <taxon>Leishmaniinae</taxon>
        <taxon>Leishmania</taxon>
    </lineage>
</organism>
<keyword evidence="5" id="KW-1185">Reference proteome</keyword>
<dbReference type="PANTHER" id="PTHR23151">
    <property type="entry name" value="DIHYDROLIPOAMIDE ACETYL/SUCCINYL-TRANSFERASE-RELATED"/>
    <property type="match status" value="1"/>
</dbReference>
<dbReference type="PANTHER" id="PTHR23151:SF90">
    <property type="entry name" value="DIHYDROLIPOYLLYSINE-RESIDUE ACETYLTRANSFERASE COMPONENT OF PYRUVATE DEHYDROGENASE COMPLEX, MITOCHONDRIAL-RELATED"/>
    <property type="match status" value="1"/>
</dbReference>